<dbReference type="Pfam" id="PF04577">
    <property type="entry name" value="Glyco_transf_61"/>
    <property type="match status" value="1"/>
</dbReference>
<feature type="repeat" description="TPR" evidence="3">
    <location>
        <begin position="21"/>
        <end position="54"/>
    </location>
</feature>
<evidence type="ECO:0000256" key="3">
    <source>
        <dbReference type="PROSITE-ProRule" id="PRU00339"/>
    </source>
</evidence>
<organism evidence="5 6">
    <name type="scientific">Oxynema aestuarii AP17</name>
    <dbReference type="NCBI Taxonomy" id="2064643"/>
    <lineage>
        <taxon>Bacteria</taxon>
        <taxon>Bacillati</taxon>
        <taxon>Cyanobacteriota</taxon>
        <taxon>Cyanophyceae</taxon>
        <taxon>Oscillatoriophycideae</taxon>
        <taxon>Oscillatoriales</taxon>
        <taxon>Oscillatoriaceae</taxon>
        <taxon>Oxynema</taxon>
        <taxon>Oxynema aestuarii</taxon>
    </lineage>
</organism>
<dbReference type="InterPro" id="IPR049625">
    <property type="entry name" value="Glyco_transf_61_cat"/>
</dbReference>
<feature type="repeat" description="TPR" evidence="3">
    <location>
        <begin position="132"/>
        <end position="165"/>
    </location>
</feature>
<accession>A0A6H1TYU4</accession>
<dbReference type="GO" id="GO:0016757">
    <property type="term" value="F:glycosyltransferase activity"/>
    <property type="evidence" value="ECO:0007669"/>
    <property type="project" value="InterPro"/>
</dbReference>
<dbReference type="RefSeq" id="WP_168569924.1">
    <property type="nucleotide sequence ID" value="NZ_CP051167.1"/>
</dbReference>
<feature type="repeat" description="TPR" evidence="3">
    <location>
        <begin position="166"/>
        <end position="199"/>
    </location>
</feature>
<feature type="domain" description="Glycosyltransferase 61 catalytic" evidence="4">
    <location>
        <begin position="359"/>
        <end position="536"/>
    </location>
</feature>
<name>A0A6H1TYU4_9CYAN</name>
<feature type="repeat" description="TPR" evidence="3">
    <location>
        <begin position="98"/>
        <end position="131"/>
    </location>
</feature>
<proteinExistence type="predicted"/>
<evidence type="ECO:0000313" key="5">
    <source>
        <dbReference type="EMBL" id="QIZ71772.1"/>
    </source>
</evidence>
<protein>
    <submittedName>
        <fullName evidence="5">DUF563 domain-containing protein</fullName>
    </submittedName>
</protein>
<feature type="repeat" description="TPR" evidence="3">
    <location>
        <begin position="62"/>
        <end position="95"/>
    </location>
</feature>
<dbReference type="SUPFAM" id="SSF48452">
    <property type="entry name" value="TPR-like"/>
    <property type="match status" value="1"/>
</dbReference>
<dbReference type="KEGG" id="oxy:HCG48_15220"/>
<dbReference type="InterPro" id="IPR011990">
    <property type="entry name" value="TPR-like_helical_dom_sf"/>
</dbReference>
<evidence type="ECO:0000256" key="2">
    <source>
        <dbReference type="ARBA" id="ARBA00022803"/>
    </source>
</evidence>
<dbReference type="Proteomes" id="UP000500857">
    <property type="component" value="Chromosome"/>
</dbReference>
<evidence type="ECO:0000313" key="6">
    <source>
        <dbReference type="Proteomes" id="UP000500857"/>
    </source>
</evidence>
<dbReference type="Pfam" id="PF00515">
    <property type="entry name" value="TPR_1"/>
    <property type="match status" value="1"/>
</dbReference>
<dbReference type="InterPro" id="IPR051685">
    <property type="entry name" value="Ycf3/AcsC/BcsC/TPR_MFPF"/>
</dbReference>
<dbReference type="InterPro" id="IPR019734">
    <property type="entry name" value="TPR_rpt"/>
</dbReference>
<dbReference type="PROSITE" id="PS50293">
    <property type="entry name" value="TPR_REGION"/>
    <property type="match status" value="3"/>
</dbReference>
<dbReference type="SMART" id="SM00028">
    <property type="entry name" value="TPR"/>
    <property type="match status" value="5"/>
</dbReference>
<reference evidence="5 6" key="1">
    <citation type="submission" date="2020-04" db="EMBL/GenBank/DDBJ databases">
        <authorList>
            <person name="Basu S."/>
            <person name="Maruthanayagam V."/>
            <person name="Chakraborty S."/>
            <person name="Pramanik A."/>
            <person name="Mukherjee J."/>
            <person name="Brink B."/>
        </authorList>
    </citation>
    <scope>NUCLEOTIDE SEQUENCE [LARGE SCALE GENOMIC DNA]</scope>
    <source>
        <strain evidence="5 6">AP17</strain>
    </source>
</reference>
<dbReference type="AlphaFoldDB" id="A0A6H1TYU4"/>
<gene>
    <name evidence="5" type="ORF">HCG48_15220</name>
</gene>
<keyword evidence="6" id="KW-1185">Reference proteome</keyword>
<dbReference type="PANTHER" id="PTHR44943:SF8">
    <property type="entry name" value="TPR REPEAT-CONTAINING PROTEIN MJ0263"/>
    <property type="match status" value="1"/>
</dbReference>
<sequence>MNERRTLDRHQQRILNSPQQAEYYLNIAEIYQKQNKFEAALRAYEKALEVSANSAEISRKVAEFYQFLGKRSLQQQKWHEAIAYFANAFYLNPALESPDFYFNLGNLLVDLKQTETAITCYQKALKSNPNSAETYLNLGIVYRQIGRDREAELNYRQAIAIAPRLSQAYFSLGNLLRDRQQREAAIACYLETLQIDPDFEAAYLNLSYVYKDLGKLGESFDFALHLLPENILEPKLDPDRPLSVIPDRANPGDRPQFPCQMVHPAGVIKFKKPRNGDRQSHPYFKWKEYLYSASFIAQFDRAIVWGSKHLSAILTRDRTLVLPLSQGSSELIALSEKLPEPVELNGTIAFLSVRGGQTYFHWMSDLLGRFELLRAAGIDWQSIDRFIVNSTHLPYQQESLSLLGIDSDRLVESRLYPHVQTERSIVPSLPGDPGLMTPRTCEFLRELFLRHARVSGTVKNIGDRLYISREQASYRRVVNEGETIAYLSQFGFVKVSLESLSFREQVGLFSQARAIVAPHGAGLTNLVFCEPETRVIEIFSPQAISINYWAIANLRHLQYYYLIGKDLSEFYRDRPQQRRRYPHPLYEDICVDLEALREAIERADWV</sequence>
<dbReference type="PROSITE" id="PS50005">
    <property type="entry name" value="TPR"/>
    <property type="match status" value="5"/>
</dbReference>
<evidence type="ECO:0000259" key="4">
    <source>
        <dbReference type="Pfam" id="PF04577"/>
    </source>
</evidence>
<keyword evidence="1" id="KW-0677">Repeat</keyword>
<dbReference type="PANTHER" id="PTHR44943">
    <property type="entry name" value="CELLULOSE SYNTHASE OPERON PROTEIN C"/>
    <property type="match status" value="1"/>
</dbReference>
<dbReference type="EMBL" id="CP051167">
    <property type="protein sequence ID" value="QIZ71772.1"/>
    <property type="molecule type" value="Genomic_DNA"/>
</dbReference>
<dbReference type="Pfam" id="PF13414">
    <property type="entry name" value="TPR_11"/>
    <property type="match status" value="2"/>
</dbReference>
<keyword evidence="2 3" id="KW-0802">TPR repeat</keyword>
<evidence type="ECO:0000256" key="1">
    <source>
        <dbReference type="ARBA" id="ARBA00022737"/>
    </source>
</evidence>
<dbReference type="Gene3D" id="1.25.40.10">
    <property type="entry name" value="Tetratricopeptide repeat domain"/>
    <property type="match status" value="1"/>
</dbReference>